<dbReference type="InterPro" id="IPR002104">
    <property type="entry name" value="Integrase_catalytic"/>
</dbReference>
<evidence type="ECO:0000256" key="8">
    <source>
        <dbReference type="ARBA" id="ARBA00023172"/>
    </source>
</evidence>
<keyword evidence="5 10" id="KW-0159">Chromosome partition</keyword>
<evidence type="ECO:0000256" key="7">
    <source>
        <dbReference type="ARBA" id="ARBA00023125"/>
    </source>
</evidence>
<feature type="active site" evidence="10">
    <location>
        <position position="146"/>
    </location>
</feature>
<dbReference type="InterPro" id="IPR004107">
    <property type="entry name" value="Integrase_SAM-like_N"/>
</dbReference>
<dbReference type="RefSeq" id="WP_136078587.1">
    <property type="nucleotide sequence ID" value="NZ_CAAHFG010000001.1"/>
</dbReference>
<dbReference type="PANTHER" id="PTHR30349:SF81">
    <property type="entry name" value="TYROSINE RECOMBINASE XERC"/>
    <property type="match status" value="1"/>
</dbReference>
<keyword evidence="8 10" id="KW-0233">DNA recombination</keyword>
<keyword evidence="9 10" id="KW-0131">Cell cycle</keyword>
<dbReference type="InterPro" id="IPR023009">
    <property type="entry name" value="Tyrosine_recombinase_XerC/XerD"/>
</dbReference>
<dbReference type="NCBIfam" id="NF001399">
    <property type="entry name" value="PRK00283.1"/>
    <property type="match status" value="1"/>
</dbReference>
<protein>
    <recommendedName>
        <fullName evidence="10">Tyrosine recombinase XerC</fullName>
    </recommendedName>
</protein>
<comment type="similarity">
    <text evidence="2">Belongs to the 'phage' integrase family. XerD subfamily.</text>
</comment>
<dbReference type="NCBIfam" id="TIGR02225">
    <property type="entry name" value="recomb_XerD"/>
    <property type="match status" value="1"/>
</dbReference>
<comment type="similarity">
    <text evidence="10">Belongs to the 'phage' integrase family. XerC subfamily.</text>
</comment>
<evidence type="ECO:0000256" key="6">
    <source>
        <dbReference type="ARBA" id="ARBA00022908"/>
    </source>
</evidence>
<feature type="active site" evidence="10">
    <location>
        <position position="170"/>
    </location>
</feature>
<evidence type="ECO:0000256" key="1">
    <source>
        <dbReference type="ARBA" id="ARBA00004496"/>
    </source>
</evidence>
<dbReference type="CDD" id="cd00798">
    <property type="entry name" value="INT_XerDC_C"/>
    <property type="match status" value="1"/>
</dbReference>
<feature type="active site" description="O-(3'-phospho-DNA)-tyrosine intermediate" evidence="10">
    <location>
        <position position="276"/>
    </location>
</feature>
<reference evidence="13 14" key="1">
    <citation type="submission" date="2019-04" db="EMBL/GenBank/DDBJ databases">
        <authorList>
            <person name="Van Vliet M D."/>
        </authorList>
    </citation>
    <scope>NUCLEOTIDE SEQUENCE [LARGE SCALE GENOMIC DNA]</scope>
    <source>
        <strain evidence="13 14">F1</strain>
    </source>
</reference>
<dbReference type="GO" id="GO:0005737">
    <property type="term" value="C:cytoplasm"/>
    <property type="evidence" value="ECO:0007669"/>
    <property type="project" value="UniProtKB-SubCell"/>
</dbReference>
<dbReference type="SUPFAM" id="SSF56349">
    <property type="entry name" value="DNA breaking-rejoining enzymes"/>
    <property type="match status" value="1"/>
</dbReference>
<keyword evidence="7 10" id="KW-0238">DNA-binding</keyword>
<dbReference type="EMBL" id="CAAHFG010000001">
    <property type="protein sequence ID" value="VGO12966.1"/>
    <property type="molecule type" value="Genomic_DNA"/>
</dbReference>
<dbReference type="AlphaFoldDB" id="A0A6C2U0P8"/>
<organism evidence="13 14">
    <name type="scientific">Pontiella desulfatans</name>
    <dbReference type="NCBI Taxonomy" id="2750659"/>
    <lineage>
        <taxon>Bacteria</taxon>
        <taxon>Pseudomonadati</taxon>
        <taxon>Kiritimatiellota</taxon>
        <taxon>Kiritimatiellia</taxon>
        <taxon>Kiritimatiellales</taxon>
        <taxon>Pontiellaceae</taxon>
        <taxon>Pontiella</taxon>
    </lineage>
</organism>
<comment type="subunit">
    <text evidence="10">Forms a cyclic heterotetrameric complex composed of two molecules of XerC and two molecules of XerD.</text>
</comment>
<dbReference type="InterPro" id="IPR011932">
    <property type="entry name" value="Recomb_XerD"/>
</dbReference>
<dbReference type="Pfam" id="PF00589">
    <property type="entry name" value="Phage_integrase"/>
    <property type="match status" value="1"/>
</dbReference>
<keyword evidence="4 10" id="KW-0132">Cell division</keyword>
<dbReference type="InterPro" id="IPR010998">
    <property type="entry name" value="Integrase_recombinase_N"/>
</dbReference>
<dbReference type="GO" id="GO:0009037">
    <property type="term" value="F:tyrosine-based site-specific recombinase activity"/>
    <property type="evidence" value="ECO:0007669"/>
    <property type="project" value="UniProtKB-UniRule"/>
</dbReference>
<dbReference type="InterPro" id="IPR013762">
    <property type="entry name" value="Integrase-like_cat_sf"/>
</dbReference>
<accession>A0A6C2U0P8</accession>
<dbReference type="PANTHER" id="PTHR30349">
    <property type="entry name" value="PHAGE INTEGRASE-RELATED"/>
    <property type="match status" value="1"/>
</dbReference>
<dbReference type="Gene3D" id="1.10.150.130">
    <property type="match status" value="1"/>
</dbReference>
<dbReference type="InterPro" id="IPR011010">
    <property type="entry name" value="DNA_brk_join_enz"/>
</dbReference>
<dbReference type="GO" id="GO:0007059">
    <property type="term" value="P:chromosome segregation"/>
    <property type="evidence" value="ECO:0007669"/>
    <property type="project" value="UniProtKB-UniRule"/>
</dbReference>
<dbReference type="NCBIfam" id="NF040815">
    <property type="entry name" value="recomb_XerA_Arch"/>
    <property type="match status" value="1"/>
</dbReference>
<sequence>MNALLESFLDYISLERGLSINTRKAYADDIGQFLSFLDQKGVTSLNQVSRKQVLDHLMAMKAKGMSTNSISRHLVSIKVFFRYLQQEGLLDKNVTDTMDSPKLWKILPDTLSEKEVDLLLKAPDMRTPLGVRDRAILELFYASGLRVSELANLQLPALHLDDGYIRVIGKGRKERVIPVARDSANLLECYLEEVRPMLCDNPHLQNVFISKRETALCRQRLWQIIKKYTKDAGIMKNVTPHTLRHSFASHLLQNGAPLRVIQEMLGHADIATTQIYTHVDPNRLKAIHQQFHPRA</sequence>
<dbReference type="PROSITE" id="PS51898">
    <property type="entry name" value="TYR_RECOMBINASE"/>
    <property type="match status" value="1"/>
</dbReference>
<keyword evidence="14" id="KW-1185">Reference proteome</keyword>
<evidence type="ECO:0000259" key="11">
    <source>
        <dbReference type="PROSITE" id="PS51898"/>
    </source>
</evidence>
<proteinExistence type="inferred from homology"/>
<dbReference type="Pfam" id="PF02899">
    <property type="entry name" value="Phage_int_SAM_1"/>
    <property type="match status" value="1"/>
</dbReference>
<evidence type="ECO:0000256" key="9">
    <source>
        <dbReference type="ARBA" id="ARBA00023306"/>
    </source>
</evidence>
<feature type="active site" evidence="10">
    <location>
        <position position="244"/>
    </location>
</feature>
<feature type="active site" evidence="10">
    <location>
        <position position="241"/>
    </location>
</feature>
<gene>
    <name evidence="13" type="primary">xerD_2</name>
    <name evidence="10" type="synonym">xerC</name>
    <name evidence="13" type="ORF">PDESU_01520</name>
</gene>
<keyword evidence="3 10" id="KW-0963">Cytoplasm</keyword>
<evidence type="ECO:0000256" key="3">
    <source>
        <dbReference type="ARBA" id="ARBA00022490"/>
    </source>
</evidence>
<keyword evidence="6 10" id="KW-0229">DNA integration</keyword>
<evidence type="ECO:0000256" key="2">
    <source>
        <dbReference type="ARBA" id="ARBA00010450"/>
    </source>
</evidence>
<dbReference type="GO" id="GO:0006313">
    <property type="term" value="P:DNA transposition"/>
    <property type="evidence" value="ECO:0007669"/>
    <property type="project" value="UniProtKB-UniRule"/>
</dbReference>
<feature type="domain" description="Tyr recombinase" evidence="11">
    <location>
        <begin position="106"/>
        <end position="289"/>
    </location>
</feature>
<feature type="domain" description="Core-binding (CB)" evidence="12">
    <location>
        <begin position="1"/>
        <end position="85"/>
    </location>
</feature>
<dbReference type="Proteomes" id="UP000366872">
    <property type="component" value="Unassembled WGS sequence"/>
</dbReference>
<evidence type="ECO:0000313" key="13">
    <source>
        <dbReference type="EMBL" id="VGO12966.1"/>
    </source>
</evidence>
<dbReference type="PROSITE" id="PS51900">
    <property type="entry name" value="CB"/>
    <property type="match status" value="1"/>
</dbReference>
<dbReference type="InterPro" id="IPR044068">
    <property type="entry name" value="CB"/>
</dbReference>
<dbReference type="GO" id="GO:0003677">
    <property type="term" value="F:DNA binding"/>
    <property type="evidence" value="ECO:0007669"/>
    <property type="project" value="UniProtKB-UniRule"/>
</dbReference>
<dbReference type="GO" id="GO:0051301">
    <property type="term" value="P:cell division"/>
    <property type="evidence" value="ECO:0007669"/>
    <property type="project" value="UniProtKB-KW"/>
</dbReference>
<dbReference type="HAMAP" id="MF_01808">
    <property type="entry name" value="Recomb_XerC_XerD"/>
    <property type="match status" value="1"/>
</dbReference>
<evidence type="ECO:0000256" key="5">
    <source>
        <dbReference type="ARBA" id="ARBA00022829"/>
    </source>
</evidence>
<comment type="function">
    <text evidence="10">Site-specific tyrosine recombinase, which acts by catalyzing the cutting and rejoining of the recombining DNA molecules. The XerC-XerD complex is essential to convert dimers of the bacterial chromosome into monomers to permit their segregation at cell division. It also contributes to the segregational stability of plasmids.</text>
</comment>
<evidence type="ECO:0000313" key="14">
    <source>
        <dbReference type="Proteomes" id="UP000366872"/>
    </source>
</evidence>
<name>A0A6C2U0P8_PONDE</name>
<dbReference type="InterPro" id="IPR050090">
    <property type="entry name" value="Tyrosine_recombinase_XerCD"/>
</dbReference>
<evidence type="ECO:0000256" key="10">
    <source>
        <dbReference type="HAMAP-Rule" id="MF_01808"/>
    </source>
</evidence>
<evidence type="ECO:0000256" key="4">
    <source>
        <dbReference type="ARBA" id="ARBA00022618"/>
    </source>
</evidence>
<comment type="subcellular location">
    <subcellularLocation>
        <location evidence="1 10">Cytoplasm</location>
    </subcellularLocation>
</comment>
<feature type="active site" evidence="10">
    <location>
        <position position="267"/>
    </location>
</feature>
<evidence type="ECO:0000259" key="12">
    <source>
        <dbReference type="PROSITE" id="PS51900"/>
    </source>
</evidence>
<dbReference type="Gene3D" id="1.10.443.10">
    <property type="entry name" value="Intergrase catalytic core"/>
    <property type="match status" value="1"/>
</dbReference>